<proteinExistence type="predicted"/>
<organism evidence="3 4">
    <name type="scientific">Plesiocystis pacifica SIR-1</name>
    <dbReference type="NCBI Taxonomy" id="391625"/>
    <lineage>
        <taxon>Bacteria</taxon>
        <taxon>Pseudomonadati</taxon>
        <taxon>Myxococcota</taxon>
        <taxon>Polyangia</taxon>
        <taxon>Nannocystales</taxon>
        <taxon>Nannocystaceae</taxon>
        <taxon>Plesiocystis</taxon>
    </lineage>
</organism>
<sequence length="284" mass="30612">MCRFAMYLGPPIRLSQLVTEPSNSLIHQSYDAKERAEPLNGDGFGVAWYVPELREAPAVFKSISPAWNDANLLNLAPVTRSHCLLAHVRAASPGLAVSQGNCHPFVRGRFAFMHNGSVGGFGELRRRLRQGLSDAAYDAIAGSTDSEHVLAVVSDRWEAHAALADRPLERGQKALREAIATLEALRVEEKVEAPSYLNLAFTDGERALVSRFVSPGTEPAHSLYVARGALVVESGAGRVVPCPAEESAVFIASEPLGDREGWEAVPQNHVVAVDADRSVQTVAL</sequence>
<evidence type="ECO:0000259" key="2">
    <source>
        <dbReference type="PROSITE" id="PS51278"/>
    </source>
</evidence>
<dbReference type="Gene3D" id="3.60.20.10">
    <property type="entry name" value="Glutamine Phosphoribosylpyrophosphate, subunit 1, domain 1"/>
    <property type="match status" value="1"/>
</dbReference>
<gene>
    <name evidence="3" type="ORF">PPSIR1_08881</name>
</gene>
<evidence type="ECO:0000313" key="3">
    <source>
        <dbReference type="EMBL" id="EDM78281.1"/>
    </source>
</evidence>
<accession>A6G705</accession>
<protein>
    <recommendedName>
        <fullName evidence="2">Glutamine amidotransferase type-2 domain-containing protein</fullName>
    </recommendedName>
</protein>
<name>A6G705_9BACT</name>
<feature type="domain" description="Glutamine amidotransferase type-2" evidence="2">
    <location>
        <begin position="2"/>
        <end position="284"/>
    </location>
</feature>
<keyword evidence="1" id="KW-0315">Glutamine amidotransferase</keyword>
<evidence type="ECO:0000313" key="4">
    <source>
        <dbReference type="Proteomes" id="UP000005801"/>
    </source>
</evidence>
<dbReference type="InterPro" id="IPR029055">
    <property type="entry name" value="Ntn_hydrolases_N"/>
</dbReference>
<dbReference type="CDD" id="cd01908">
    <property type="entry name" value="YafJ"/>
    <property type="match status" value="1"/>
</dbReference>
<keyword evidence="4" id="KW-1185">Reference proteome</keyword>
<dbReference type="SUPFAM" id="SSF56235">
    <property type="entry name" value="N-terminal nucleophile aminohydrolases (Ntn hydrolases)"/>
    <property type="match status" value="1"/>
</dbReference>
<dbReference type="PANTHER" id="PTHR43187:SF1">
    <property type="entry name" value="GLUTAMINE AMIDOTRANSFERASE DUG3-RELATED"/>
    <property type="match status" value="1"/>
</dbReference>
<dbReference type="eggNOG" id="COG0121">
    <property type="taxonomic scope" value="Bacteria"/>
</dbReference>
<comment type="caution">
    <text evidence="3">The sequence shown here is derived from an EMBL/GenBank/DDBJ whole genome shotgun (WGS) entry which is preliminary data.</text>
</comment>
<evidence type="ECO:0000256" key="1">
    <source>
        <dbReference type="ARBA" id="ARBA00022962"/>
    </source>
</evidence>
<dbReference type="STRING" id="391625.PPSIR1_08881"/>
<dbReference type="InterPro" id="IPR017932">
    <property type="entry name" value="GATase_2_dom"/>
</dbReference>
<dbReference type="RefSeq" id="WP_006972500.1">
    <property type="nucleotide sequence ID" value="NZ_ABCS01000032.1"/>
</dbReference>
<dbReference type="InterPro" id="IPR026869">
    <property type="entry name" value="EgtC-like"/>
</dbReference>
<dbReference type="PROSITE" id="PS51278">
    <property type="entry name" value="GATASE_TYPE_2"/>
    <property type="match status" value="1"/>
</dbReference>
<dbReference type="Proteomes" id="UP000005801">
    <property type="component" value="Unassembled WGS sequence"/>
</dbReference>
<dbReference type="AlphaFoldDB" id="A6G705"/>
<reference evidence="3 4" key="1">
    <citation type="submission" date="2007-06" db="EMBL/GenBank/DDBJ databases">
        <authorList>
            <person name="Shimkets L."/>
            <person name="Ferriera S."/>
            <person name="Johnson J."/>
            <person name="Kravitz S."/>
            <person name="Beeson K."/>
            <person name="Sutton G."/>
            <person name="Rogers Y.-H."/>
            <person name="Friedman R."/>
            <person name="Frazier M."/>
            <person name="Venter J.C."/>
        </authorList>
    </citation>
    <scope>NUCLEOTIDE SEQUENCE [LARGE SCALE GENOMIC DNA]</scope>
    <source>
        <strain evidence="3 4">SIR-1</strain>
    </source>
</reference>
<dbReference type="OrthoDB" id="9804310at2"/>
<dbReference type="InterPro" id="IPR052373">
    <property type="entry name" value="Gamma-glu_amide_hydrolase"/>
</dbReference>
<dbReference type="PANTHER" id="PTHR43187">
    <property type="entry name" value="GLUTAMINE AMIDOTRANSFERASE DUG3-RELATED"/>
    <property type="match status" value="1"/>
</dbReference>
<dbReference type="EMBL" id="ABCS01000032">
    <property type="protein sequence ID" value="EDM78281.1"/>
    <property type="molecule type" value="Genomic_DNA"/>
</dbReference>
<dbReference type="Pfam" id="PF13230">
    <property type="entry name" value="GATase_4"/>
    <property type="match status" value="1"/>
</dbReference>